<evidence type="ECO:0000256" key="1">
    <source>
        <dbReference type="ARBA" id="ARBA00004123"/>
    </source>
</evidence>
<feature type="compositionally biased region" description="Basic and acidic residues" evidence="8">
    <location>
        <begin position="51"/>
        <end position="69"/>
    </location>
</feature>
<reference evidence="10" key="1">
    <citation type="submission" date="2021-10" db="EMBL/GenBank/DDBJ databases">
        <title>Tropical sea cucumber genome reveals ecological adaptation and Cuvierian tubules defense mechanism.</title>
        <authorList>
            <person name="Chen T."/>
        </authorList>
    </citation>
    <scope>NUCLEOTIDE SEQUENCE</scope>
    <source>
        <strain evidence="10">Nanhai2018</strain>
        <tissue evidence="10">Muscle</tissue>
    </source>
</reference>
<keyword evidence="3" id="KW-0805">Transcription regulation</keyword>
<dbReference type="GO" id="GO:0005634">
    <property type="term" value="C:nucleus"/>
    <property type="evidence" value="ECO:0007669"/>
    <property type="project" value="UniProtKB-SubCell"/>
</dbReference>
<keyword evidence="7" id="KW-0175">Coiled coil</keyword>
<protein>
    <submittedName>
        <fullName evidence="10">Carbohydrate-responsive element-binding protein</fullName>
    </submittedName>
</protein>
<name>A0A9Q1HE78_HOLLE</name>
<keyword evidence="2" id="KW-0597">Phosphoprotein</keyword>
<feature type="compositionally biased region" description="Polar residues" evidence="8">
    <location>
        <begin position="707"/>
        <end position="735"/>
    </location>
</feature>
<accession>A0A9Q1HE78</accession>
<dbReference type="EMBL" id="JAIZAY010000004">
    <property type="protein sequence ID" value="KAJ8042720.1"/>
    <property type="molecule type" value="Genomic_DNA"/>
</dbReference>
<evidence type="ECO:0000313" key="10">
    <source>
        <dbReference type="EMBL" id="KAJ8042720.1"/>
    </source>
</evidence>
<keyword evidence="5" id="KW-0804">Transcription</keyword>
<evidence type="ECO:0000256" key="6">
    <source>
        <dbReference type="ARBA" id="ARBA00023242"/>
    </source>
</evidence>
<keyword evidence="6" id="KW-0539">Nucleus</keyword>
<dbReference type="PANTHER" id="PTHR15741">
    <property type="entry name" value="BASIC HELIX-LOOP-HELIX ZIP TRANSCRIPTION FACTOR"/>
    <property type="match status" value="1"/>
</dbReference>
<dbReference type="GO" id="GO:0000981">
    <property type="term" value="F:DNA-binding transcription factor activity, RNA polymerase II-specific"/>
    <property type="evidence" value="ECO:0007669"/>
    <property type="project" value="TreeGrafter"/>
</dbReference>
<evidence type="ECO:0000256" key="4">
    <source>
        <dbReference type="ARBA" id="ARBA00023125"/>
    </source>
</evidence>
<evidence type="ECO:0000256" key="7">
    <source>
        <dbReference type="SAM" id="Coils"/>
    </source>
</evidence>
<evidence type="ECO:0000256" key="5">
    <source>
        <dbReference type="ARBA" id="ARBA00023163"/>
    </source>
</evidence>
<dbReference type="InterPro" id="IPR011598">
    <property type="entry name" value="bHLH_dom"/>
</dbReference>
<comment type="subcellular location">
    <subcellularLocation>
        <location evidence="1">Nucleus</location>
    </subcellularLocation>
</comment>
<dbReference type="CDD" id="cd11405">
    <property type="entry name" value="bHLHzip_MLXIP_like"/>
    <property type="match status" value="1"/>
</dbReference>
<feature type="compositionally biased region" description="Basic and acidic residues" evidence="8">
    <location>
        <begin position="904"/>
        <end position="921"/>
    </location>
</feature>
<dbReference type="SMART" id="SM00353">
    <property type="entry name" value="HLH"/>
    <property type="match status" value="1"/>
</dbReference>
<evidence type="ECO:0000256" key="3">
    <source>
        <dbReference type="ARBA" id="ARBA00023015"/>
    </source>
</evidence>
<comment type="caution">
    <text evidence="10">The sequence shown here is derived from an EMBL/GenBank/DDBJ whole genome shotgun (WGS) entry which is preliminary data.</text>
</comment>
<dbReference type="Gene3D" id="4.10.280.10">
    <property type="entry name" value="Helix-loop-helix DNA-binding domain"/>
    <property type="match status" value="1"/>
</dbReference>
<dbReference type="OrthoDB" id="6022628at2759"/>
<feature type="compositionally biased region" description="Low complexity" evidence="8">
    <location>
        <begin position="766"/>
        <end position="777"/>
    </location>
</feature>
<feature type="domain" description="BHLH" evidence="9">
    <location>
        <begin position="912"/>
        <end position="966"/>
    </location>
</feature>
<keyword evidence="4" id="KW-0238">DNA-binding</keyword>
<feature type="region of interest" description="Disordered" evidence="8">
    <location>
        <begin position="320"/>
        <end position="339"/>
    </location>
</feature>
<feature type="compositionally biased region" description="Low complexity" evidence="8">
    <location>
        <begin position="695"/>
        <end position="706"/>
    </location>
</feature>
<dbReference type="Proteomes" id="UP001152320">
    <property type="component" value="Chromosome 4"/>
</dbReference>
<dbReference type="PANTHER" id="PTHR15741:SF37">
    <property type="entry name" value="LD38259P"/>
    <property type="match status" value="1"/>
</dbReference>
<evidence type="ECO:0000259" key="9">
    <source>
        <dbReference type="PROSITE" id="PS50888"/>
    </source>
</evidence>
<feature type="coiled-coil region" evidence="7">
    <location>
        <begin position="963"/>
        <end position="997"/>
    </location>
</feature>
<proteinExistence type="predicted"/>
<dbReference type="SUPFAM" id="SSF47459">
    <property type="entry name" value="HLH, helix-loop-helix DNA-binding domain"/>
    <property type="match status" value="1"/>
</dbReference>
<dbReference type="InterPro" id="IPR052207">
    <property type="entry name" value="Max-like/E-box_TFs"/>
</dbReference>
<evidence type="ECO:0000313" key="11">
    <source>
        <dbReference type="Proteomes" id="UP001152320"/>
    </source>
</evidence>
<dbReference type="Pfam" id="PF00010">
    <property type="entry name" value="HLH"/>
    <property type="match status" value="1"/>
</dbReference>
<gene>
    <name evidence="10" type="ORF">HOLleu_09560</name>
</gene>
<dbReference type="AlphaFoldDB" id="A0A9Q1HE78"/>
<feature type="region of interest" description="Disordered" evidence="8">
    <location>
        <begin position="25"/>
        <end position="69"/>
    </location>
</feature>
<feature type="region of interest" description="Disordered" evidence="8">
    <location>
        <begin position="896"/>
        <end position="921"/>
    </location>
</feature>
<dbReference type="FunFam" id="4.10.280.10:FF:000028">
    <property type="entry name" value="MLX interacting protein like"/>
    <property type="match status" value="1"/>
</dbReference>
<dbReference type="PROSITE" id="PS50888">
    <property type="entry name" value="BHLH"/>
    <property type="match status" value="1"/>
</dbReference>
<keyword evidence="11" id="KW-1185">Reference proteome</keyword>
<dbReference type="GO" id="GO:0046983">
    <property type="term" value="F:protein dimerization activity"/>
    <property type="evidence" value="ECO:0007669"/>
    <property type="project" value="InterPro"/>
</dbReference>
<evidence type="ECO:0000256" key="2">
    <source>
        <dbReference type="ARBA" id="ARBA00022553"/>
    </source>
</evidence>
<feature type="compositionally biased region" description="Polar residues" evidence="8">
    <location>
        <begin position="320"/>
        <end position="329"/>
    </location>
</feature>
<feature type="region of interest" description="Disordered" evidence="8">
    <location>
        <begin position="693"/>
        <end position="782"/>
    </location>
</feature>
<dbReference type="CDD" id="cd21739">
    <property type="entry name" value="NES2-NLS_ChREBP-like"/>
    <property type="match status" value="1"/>
</dbReference>
<evidence type="ECO:0000256" key="8">
    <source>
        <dbReference type="SAM" id="MobiDB-lite"/>
    </source>
</evidence>
<sequence length="1116" mass="123452">MLVTSKHRMARDDYTTTIMGESGFSQEWRERKPRPKKEFIHSGHFMVSDPFKGEEKSKNKDRQPPGYDFEKYATAGTSENYKFNQTDLEIDSSFAKLFECLNLAYTGCKIVSPKWKTFKGQKVSLQDKIRLNNAIWREWHNQFILGKKPFLCHFSLPLLENEYKAPTAVVLEGKYGKRTTTAVVGEYQKWRAFFLKQKKRHSKHGEAMEWSQIASLTDKDFFTATGQVPMVLDEDALLSEFSDTLFSSLNQSFIFPNPREFSHAGVSVDAIQPGLVGLQPPLEELMDTLDGLPEIRTTQQSSQIQSVPFVFTAGDQQPYQNVPTSQSLAQQQQQQEPQGVSAVNSNLNQVLLASALLSQTDSLESQDLSSLLVNTQQPQQQQQQQHSLLQSNVGTLPQAAPQQHAILTQQQQQQQPATTSFTLTPQLLGQLLQAQLQQQQQQQQQQQVSQKNATVLNLNSALLSSLGVNQNSNFSGNLLQSQQQQQQSNLTQATGLSMQQASQGINQQQFTAVPVKITRAVDIDGLGNQNQQGLAAGSSTIQIQNSQSRILITPQIQQQHQQSVHSSASLLDSDQLQLLQQQQQQQTLLQQQQQQNMVTPKLEQSSYMQDFNMSSPQASNQDLLLSGMTGVTTTATHVEEKRDSQTQALKLLQKVASHVSQTNTNNLKLFTPEQNSIFNRIFADNTEQQGQDILKQQQSMPQKPQQNKVPSRTAAKQSQSATRTVIFQTPPSTGCSHMGASRTVQKDCGGKGKAKQTLGKKPIMKASSSSSGSGANSPMARTPNRTLLTHLLTGGKYDPTSGIVLTTSPPAKSPSTASSSPVSNVVLTTIKADLGQPVGSTTLGSQTAVTAASHILNSNTGSVFNNPSSAARVVSVTSSPVVVPKASEPTLFTIGASNFPSPESKTEGNDSSDDKKTITAEQKRRTNIRCGFETLHQLIPSVSQNPNTKVSKAAMLQKGVDYIRKLQSEKNQLSEEMRLLKEEISTLNVAISESQSQLPASGVPVTRQRYDQMRDNFDEYVRERTEQNWKFWIFSIIIRPLFESFNGTVSTASREELCRTVLSWLDRHCSLLALRPTVLSSLTLLSRITSILSDPTQVPQQAVQAVNKRDRSNSSD</sequence>
<organism evidence="10 11">
    <name type="scientific">Holothuria leucospilota</name>
    <name type="common">Black long sea cucumber</name>
    <name type="synonym">Mertensiothuria leucospilota</name>
    <dbReference type="NCBI Taxonomy" id="206669"/>
    <lineage>
        <taxon>Eukaryota</taxon>
        <taxon>Metazoa</taxon>
        <taxon>Echinodermata</taxon>
        <taxon>Eleutherozoa</taxon>
        <taxon>Echinozoa</taxon>
        <taxon>Holothuroidea</taxon>
        <taxon>Aspidochirotacea</taxon>
        <taxon>Aspidochirotida</taxon>
        <taxon>Holothuriidae</taxon>
        <taxon>Holothuria</taxon>
    </lineage>
</organism>
<dbReference type="InterPro" id="IPR036638">
    <property type="entry name" value="HLH_DNA-bd_sf"/>
</dbReference>
<dbReference type="GO" id="GO:0000978">
    <property type="term" value="F:RNA polymerase II cis-regulatory region sequence-specific DNA binding"/>
    <property type="evidence" value="ECO:0007669"/>
    <property type="project" value="TreeGrafter"/>
</dbReference>